<dbReference type="EMBL" id="OZ075115">
    <property type="protein sequence ID" value="CAL5061481.1"/>
    <property type="molecule type" value="Genomic_DNA"/>
</dbReference>
<protein>
    <submittedName>
        <fullName evidence="1">Uncharacterized protein</fullName>
    </submittedName>
</protein>
<dbReference type="InterPro" id="IPR035979">
    <property type="entry name" value="RBD_domain_sf"/>
</dbReference>
<evidence type="ECO:0000313" key="2">
    <source>
        <dbReference type="Proteomes" id="UP001497457"/>
    </source>
</evidence>
<reference evidence="2" key="1">
    <citation type="submission" date="2024-06" db="EMBL/GenBank/DDBJ databases">
        <authorList>
            <person name="Ryan C."/>
        </authorList>
    </citation>
    <scope>NUCLEOTIDE SEQUENCE [LARGE SCALE GENOMIC DNA]</scope>
</reference>
<accession>A0ABC9ER57</accession>
<organism evidence="1 2">
    <name type="scientific">Urochloa decumbens</name>
    <dbReference type="NCBI Taxonomy" id="240449"/>
    <lineage>
        <taxon>Eukaryota</taxon>
        <taxon>Viridiplantae</taxon>
        <taxon>Streptophyta</taxon>
        <taxon>Embryophyta</taxon>
        <taxon>Tracheophyta</taxon>
        <taxon>Spermatophyta</taxon>
        <taxon>Magnoliopsida</taxon>
        <taxon>Liliopsida</taxon>
        <taxon>Poales</taxon>
        <taxon>Poaceae</taxon>
        <taxon>PACMAD clade</taxon>
        <taxon>Panicoideae</taxon>
        <taxon>Panicodae</taxon>
        <taxon>Paniceae</taxon>
        <taxon>Melinidinae</taxon>
        <taxon>Urochloa</taxon>
    </lineage>
</organism>
<dbReference type="SUPFAM" id="SSF54928">
    <property type="entry name" value="RNA-binding domain, RBD"/>
    <property type="match status" value="1"/>
</dbReference>
<dbReference type="AlphaFoldDB" id="A0ABC9ER57"/>
<sequence length="213" mass="22941">MVTDLSDPGRRDVVEKATLSRDLLAPVTTQLSTDSPGLACRCVLVRNLGFFRRPCHLRAAMAPFGDVEAVAVCRGMHNAVVVFRDPAGAVAALGMQYTKTPRAGLGLYSSVPPLYLGFPSCFIQPGLVEFSLYPPTPSAPTSGEASATALDPREKPPGTTEFVPFLESKLQGPRLGEDGHLWVDGFKFTYYEKGMQIDNASTRVVQVPSVLVL</sequence>
<keyword evidence="2" id="KW-1185">Reference proteome</keyword>
<reference evidence="1 2" key="2">
    <citation type="submission" date="2024-10" db="EMBL/GenBank/DDBJ databases">
        <authorList>
            <person name="Ryan C."/>
        </authorList>
    </citation>
    <scope>NUCLEOTIDE SEQUENCE [LARGE SCALE GENOMIC DNA]</scope>
</reference>
<dbReference type="Proteomes" id="UP001497457">
    <property type="component" value="Chromosome 5rd"/>
</dbReference>
<name>A0ABC9ER57_9POAL</name>
<gene>
    <name evidence="1" type="ORF">URODEC1_LOCUS97751</name>
</gene>
<evidence type="ECO:0000313" key="1">
    <source>
        <dbReference type="EMBL" id="CAL5061481.1"/>
    </source>
</evidence>
<proteinExistence type="predicted"/>